<proteinExistence type="predicted"/>
<dbReference type="PANTHER" id="PTHR42961">
    <property type="entry name" value="IRON-SULFUR PROTEIN NUBPL"/>
    <property type="match status" value="1"/>
</dbReference>
<keyword evidence="4" id="KW-0408">Iron</keyword>
<dbReference type="EMBL" id="UINC01190608">
    <property type="protein sequence ID" value="SVE04852.1"/>
    <property type="molecule type" value="Genomic_DNA"/>
</dbReference>
<organism evidence="6">
    <name type="scientific">marine metagenome</name>
    <dbReference type="NCBI Taxonomy" id="408172"/>
    <lineage>
        <taxon>unclassified sequences</taxon>
        <taxon>metagenomes</taxon>
        <taxon>ecological metagenomes</taxon>
    </lineage>
</organism>
<keyword evidence="2" id="KW-0547">Nucleotide-binding</keyword>
<dbReference type="InterPro" id="IPR033756">
    <property type="entry name" value="YlxH/NBP35"/>
</dbReference>
<evidence type="ECO:0000256" key="1">
    <source>
        <dbReference type="ARBA" id="ARBA00022723"/>
    </source>
</evidence>
<protein>
    <recommendedName>
        <fullName evidence="7">MIP18 family-like domain-containing protein</fullName>
    </recommendedName>
</protein>
<dbReference type="GO" id="GO:0005524">
    <property type="term" value="F:ATP binding"/>
    <property type="evidence" value="ECO:0007669"/>
    <property type="project" value="UniProtKB-KW"/>
</dbReference>
<evidence type="ECO:0000256" key="4">
    <source>
        <dbReference type="ARBA" id="ARBA00023004"/>
    </source>
</evidence>
<reference evidence="6" key="1">
    <citation type="submission" date="2018-05" db="EMBL/GenBank/DDBJ databases">
        <authorList>
            <person name="Lanie J.A."/>
            <person name="Ng W.-L."/>
            <person name="Kazmierczak K.M."/>
            <person name="Andrzejewski T.M."/>
            <person name="Davidsen T.M."/>
            <person name="Wayne K.J."/>
            <person name="Tettelin H."/>
            <person name="Glass J.I."/>
            <person name="Rusch D."/>
            <person name="Podicherti R."/>
            <person name="Tsui H.-C.T."/>
            <person name="Winkler M.E."/>
        </authorList>
    </citation>
    <scope>NUCLEOTIDE SEQUENCE</scope>
</reference>
<name>A0A383AAW3_9ZZZZ</name>
<dbReference type="GO" id="GO:0046872">
    <property type="term" value="F:metal ion binding"/>
    <property type="evidence" value="ECO:0007669"/>
    <property type="project" value="UniProtKB-KW"/>
</dbReference>
<gene>
    <name evidence="6" type="ORF">METZ01_LOCUS457706</name>
</gene>
<feature type="non-terminal residue" evidence="6">
    <location>
        <position position="1"/>
    </location>
</feature>
<dbReference type="InterPro" id="IPR044304">
    <property type="entry name" value="NUBPL-like"/>
</dbReference>
<evidence type="ECO:0000256" key="5">
    <source>
        <dbReference type="ARBA" id="ARBA00023014"/>
    </source>
</evidence>
<dbReference type="Pfam" id="PF10609">
    <property type="entry name" value="ParA"/>
    <property type="match status" value="1"/>
</dbReference>
<evidence type="ECO:0000256" key="3">
    <source>
        <dbReference type="ARBA" id="ARBA00022840"/>
    </source>
</evidence>
<keyword evidence="3" id="KW-0067">ATP-binding</keyword>
<dbReference type="GO" id="GO:0016226">
    <property type="term" value="P:iron-sulfur cluster assembly"/>
    <property type="evidence" value="ECO:0007669"/>
    <property type="project" value="InterPro"/>
</dbReference>
<evidence type="ECO:0008006" key="7">
    <source>
        <dbReference type="Google" id="ProtNLM"/>
    </source>
</evidence>
<accession>A0A383AAW3</accession>
<evidence type="ECO:0000313" key="6">
    <source>
        <dbReference type="EMBL" id="SVE04852.1"/>
    </source>
</evidence>
<dbReference type="CDD" id="cd02037">
    <property type="entry name" value="Mrp_NBP35"/>
    <property type="match status" value="1"/>
</dbReference>
<keyword evidence="5" id="KW-0411">Iron-sulfur</keyword>
<dbReference type="PROSITE" id="PS01215">
    <property type="entry name" value="MRP"/>
    <property type="match status" value="1"/>
</dbReference>
<dbReference type="InterPro" id="IPR019591">
    <property type="entry name" value="Mrp/NBP35_ATP-bd"/>
</dbReference>
<dbReference type="AlphaFoldDB" id="A0A383AAW3"/>
<dbReference type="SUPFAM" id="SSF52540">
    <property type="entry name" value="P-loop containing nucleoside triphosphate hydrolases"/>
    <property type="match status" value="1"/>
</dbReference>
<evidence type="ECO:0000256" key="2">
    <source>
        <dbReference type="ARBA" id="ARBA00022741"/>
    </source>
</evidence>
<dbReference type="InterPro" id="IPR027417">
    <property type="entry name" value="P-loop_NTPase"/>
</dbReference>
<dbReference type="GO" id="GO:0140663">
    <property type="term" value="F:ATP-dependent FeS chaperone activity"/>
    <property type="evidence" value="ECO:0007669"/>
    <property type="project" value="InterPro"/>
</dbReference>
<keyword evidence="1" id="KW-0479">Metal-binding</keyword>
<sequence>YPIDKFGIKLMSFGFINNENSPTIWRGPMVSRMTQQFFDNVEWGNLDYLILDLPPGTGDIQLTLVQKIALNGAVIVTTPQQLANIDVKKGSDMFNKVKTPIIGVIENMSGFYINGNLSDYDNNQELNINNQKIKPDLNGDFNFKINVFKGVSGKTESERLDLPLLGQIGLDPKLSECCDNGTPYVLKYKNTLVKKEFEKISNFITSQNKK</sequence>
<dbReference type="PANTHER" id="PTHR42961:SF2">
    <property type="entry name" value="IRON-SULFUR PROTEIN NUBPL"/>
    <property type="match status" value="1"/>
</dbReference>
<dbReference type="GO" id="GO:0051539">
    <property type="term" value="F:4 iron, 4 sulfur cluster binding"/>
    <property type="evidence" value="ECO:0007669"/>
    <property type="project" value="TreeGrafter"/>
</dbReference>
<dbReference type="InterPro" id="IPR000808">
    <property type="entry name" value="Mrp-like_CS"/>
</dbReference>
<dbReference type="Gene3D" id="3.40.50.300">
    <property type="entry name" value="P-loop containing nucleotide triphosphate hydrolases"/>
    <property type="match status" value="1"/>
</dbReference>